<gene>
    <name evidence="2" type="ORF">ILEXP_LOCUS55025</name>
</gene>
<comment type="caution">
    <text evidence="2">The sequence shown here is derived from an EMBL/GenBank/DDBJ whole genome shotgun (WGS) entry which is preliminary data.</text>
</comment>
<dbReference type="AlphaFoldDB" id="A0ABC8UUC1"/>
<feature type="region of interest" description="Disordered" evidence="1">
    <location>
        <begin position="44"/>
        <end position="82"/>
    </location>
</feature>
<evidence type="ECO:0000313" key="2">
    <source>
        <dbReference type="EMBL" id="CAK9184670.1"/>
    </source>
</evidence>
<proteinExistence type="predicted"/>
<protein>
    <submittedName>
        <fullName evidence="2">Uncharacterized protein</fullName>
    </submittedName>
</protein>
<dbReference type="Proteomes" id="UP001642360">
    <property type="component" value="Unassembled WGS sequence"/>
</dbReference>
<feature type="compositionally biased region" description="Basic and acidic residues" evidence="1">
    <location>
        <begin position="53"/>
        <end position="63"/>
    </location>
</feature>
<name>A0ABC8UUC1_9AQUA</name>
<organism evidence="2 3">
    <name type="scientific">Ilex paraguariensis</name>
    <name type="common">yerba mate</name>
    <dbReference type="NCBI Taxonomy" id="185542"/>
    <lineage>
        <taxon>Eukaryota</taxon>
        <taxon>Viridiplantae</taxon>
        <taxon>Streptophyta</taxon>
        <taxon>Embryophyta</taxon>
        <taxon>Tracheophyta</taxon>
        <taxon>Spermatophyta</taxon>
        <taxon>Magnoliopsida</taxon>
        <taxon>eudicotyledons</taxon>
        <taxon>Gunneridae</taxon>
        <taxon>Pentapetalae</taxon>
        <taxon>asterids</taxon>
        <taxon>campanulids</taxon>
        <taxon>Aquifoliales</taxon>
        <taxon>Aquifoliaceae</taxon>
        <taxon>Ilex</taxon>
    </lineage>
</organism>
<dbReference type="PANTHER" id="PTHR21678">
    <property type="entry name" value="GROWTH INHIBITION AND DIFFERENTIATION RELATED PROTEIN 88"/>
    <property type="match status" value="1"/>
</dbReference>
<keyword evidence="3" id="KW-1185">Reference proteome</keyword>
<sequence>MRILDDDDVLLSSIKPRDLEPPRERPRTSVATAQRLIAQGMGMKLPSTTFGSRELRKQEEARRNRIVSRQKKRDDAWGDDTN</sequence>
<dbReference type="InterPro" id="IPR039884">
    <property type="entry name" value="R3HC1/R3HCL"/>
</dbReference>
<dbReference type="PANTHER" id="PTHR21678:SF0">
    <property type="entry name" value="C3H1-TYPE DOMAIN-CONTAINING PROTEIN"/>
    <property type="match status" value="1"/>
</dbReference>
<evidence type="ECO:0000313" key="3">
    <source>
        <dbReference type="Proteomes" id="UP001642360"/>
    </source>
</evidence>
<accession>A0ABC8UUC1</accession>
<dbReference type="EMBL" id="CAUOFW020009057">
    <property type="protein sequence ID" value="CAK9184670.1"/>
    <property type="molecule type" value="Genomic_DNA"/>
</dbReference>
<evidence type="ECO:0000256" key="1">
    <source>
        <dbReference type="SAM" id="MobiDB-lite"/>
    </source>
</evidence>
<reference evidence="2 3" key="1">
    <citation type="submission" date="2024-02" db="EMBL/GenBank/DDBJ databases">
        <authorList>
            <person name="Vignale AGUSTIN F."/>
            <person name="Sosa J E."/>
            <person name="Modenutti C."/>
        </authorList>
    </citation>
    <scope>NUCLEOTIDE SEQUENCE [LARGE SCALE GENOMIC DNA]</scope>
</reference>